<evidence type="ECO:0000256" key="4">
    <source>
        <dbReference type="ARBA" id="ARBA00023136"/>
    </source>
</evidence>
<dbReference type="Pfam" id="PF00520">
    <property type="entry name" value="Ion_trans"/>
    <property type="match status" value="1"/>
</dbReference>
<name>A0AAY4ALP3_9TELE</name>
<accession>A0AAY4ALP3</accession>
<organism evidence="8 9">
    <name type="scientific">Denticeps clupeoides</name>
    <name type="common">denticle herring</name>
    <dbReference type="NCBI Taxonomy" id="299321"/>
    <lineage>
        <taxon>Eukaryota</taxon>
        <taxon>Metazoa</taxon>
        <taxon>Chordata</taxon>
        <taxon>Craniata</taxon>
        <taxon>Vertebrata</taxon>
        <taxon>Euteleostomi</taxon>
        <taxon>Actinopterygii</taxon>
        <taxon>Neopterygii</taxon>
        <taxon>Teleostei</taxon>
        <taxon>Clupei</taxon>
        <taxon>Clupeiformes</taxon>
        <taxon>Denticipitoidei</taxon>
        <taxon>Denticipitidae</taxon>
        <taxon>Denticeps</taxon>
    </lineage>
</organism>
<evidence type="ECO:0000313" key="8">
    <source>
        <dbReference type="Ensembl" id="ENSDCDP00010009778.1"/>
    </source>
</evidence>
<dbReference type="SUPFAM" id="SSF81324">
    <property type="entry name" value="Voltage-gated potassium channels"/>
    <property type="match status" value="1"/>
</dbReference>
<dbReference type="GO" id="GO:0086091">
    <property type="term" value="P:regulation of heart rate by cardiac conduction"/>
    <property type="evidence" value="ECO:0007669"/>
    <property type="project" value="TreeGrafter"/>
</dbReference>
<comment type="subcellular location">
    <subcellularLocation>
        <location evidence="1">Membrane</location>
        <topology evidence="1">Multi-pass membrane protein</topology>
    </subcellularLocation>
</comment>
<dbReference type="InterPro" id="IPR005821">
    <property type="entry name" value="Ion_trans_dom"/>
</dbReference>
<dbReference type="Ensembl" id="ENSDCDT00010010268.1">
    <property type="protein sequence ID" value="ENSDCDP00010009778.1"/>
    <property type="gene ID" value="ENSDCDG00010004354.1"/>
</dbReference>
<keyword evidence="3 6" id="KW-1133">Transmembrane helix</keyword>
<feature type="transmembrane region" description="Helical" evidence="6">
    <location>
        <begin position="71"/>
        <end position="92"/>
    </location>
</feature>
<dbReference type="InterPro" id="IPR050818">
    <property type="entry name" value="KCNH_animal-type"/>
</dbReference>
<protein>
    <recommendedName>
        <fullName evidence="7">Ion transport domain-containing protein</fullName>
    </recommendedName>
</protein>
<feature type="region of interest" description="Disordered" evidence="5">
    <location>
        <begin position="363"/>
        <end position="387"/>
    </location>
</feature>
<evidence type="ECO:0000256" key="2">
    <source>
        <dbReference type="ARBA" id="ARBA00022692"/>
    </source>
</evidence>
<reference evidence="8" key="2">
    <citation type="submission" date="2025-08" db="UniProtKB">
        <authorList>
            <consortium name="Ensembl"/>
        </authorList>
    </citation>
    <scope>IDENTIFICATION</scope>
</reference>
<evidence type="ECO:0000256" key="1">
    <source>
        <dbReference type="ARBA" id="ARBA00004141"/>
    </source>
</evidence>
<dbReference type="GO" id="GO:0060307">
    <property type="term" value="P:regulation of ventricular cardiac muscle cell membrane repolarization"/>
    <property type="evidence" value="ECO:0007669"/>
    <property type="project" value="TreeGrafter"/>
</dbReference>
<dbReference type="PANTHER" id="PTHR10217:SF506">
    <property type="entry name" value="POTASSIUM VOLTAGE-GATED CHANNEL SUBFAMILY H MEMBER 2"/>
    <property type="match status" value="1"/>
</dbReference>
<sequence>MSISSVPQQGELVSTEGKNTRVKRAVRISSLVAQEVLSLGADVLPEYKLQAPRIHKWTILHYSPFKAVWDWVILLLVIYTAIFTPYSAAFLLSDEEEAAMQRCGYSCSPLNVVDLIVDIMFIVDIVINFRTTYVNTNDEVVSQPLRIAVHYFKGWFLIDMVAAIPFDLLIYRSGEEVRDLVRLEIHSGHLFFSYVRFSPCLLSDNNTDWFAEDCSVATTGPRCSETRPLLRVRGSRPLPPHVHLRTHRPLAGLHLVCHWERGAQWIIADRVAGLPGGPVGEALQRHHCKLRPVHQGQVRHGPVLHLQQPDQRGVRQRVPQHQLREDILHLRHAHWLADVRQHLWQRVGHHPAAVLRHGALPRPDAAREGVHPVPSDPQPAASAAGGVLPARVVLHQRH</sequence>
<keyword evidence="4 6" id="KW-0472">Membrane</keyword>
<feature type="domain" description="Ion transport" evidence="7">
    <location>
        <begin position="68"/>
        <end position="175"/>
    </location>
</feature>
<keyword evidence="2 6" id="KW-0812">Transmembrane</keyword>
<dbReference type="Gene3D" id="1.10.287.70">
    <property type="match status" value="1"/>
</dbReference>
<proteinExistence type="predicted"/>
<dbReference type="GeneTree" id="ENSGT00940000157790"/>
<dbReference type="GO" id="GO:0005242">
    <property type="term" value="F:inward rectifier potassium channel activity"/>
    <property type="evidence" value="ECO:0007669"/>
    <property type="project" value="TreeGrafter"/>
</dbReference>
<evidence type="ECO:0000313" key="9">
    <source>
        <dbReference type="Proteomes" id="UP000694580"/>
    </source>
</evidence>
<dbReference type="AlphaFoldDB" id="A0AAY4ALP3"/>
<feature type="transmembrane region" description="Helical" evidence="6">
    <location>
        <begin position="112"/>
        <end position="131"/>
    </location>
</feature>
<evidence type="ECO:0000259" key="7">
    <source>
        <dbReference type="Pfam" id="PF00520"/>
    </source>
</evidence>
<keyword evidence="9" id="KW-1185">Reference proteome</keyword>
<evidence type="ECO:0000256" key="5">
    <source>
        <dbReference type="SAM" id="MobiDB-lite"/>
    </source>
</evidence>
<reference evidence="8" key="3">
    <citation type="submission" date="2025-09" db="UniProtKB">
        <authorList>
            <consortium name="Ensembl"/>
        </authorList>
    </citation>
    <scope>IDENTIFICATION</scope>
</reference>
<dbReference type="InterPro" id="IPR003938">
    <property type="entry name" value="K_chnl_volt-dep_EAG/ELK/ERG"/>
</dbReference>
<reference evidence="8 9" key="1">
    <citation type="submission" date="2020-06" db="EMBL/GenBank/DDBJ databases">
        <authorList>
            <consortium name="Wellcome Sanger Institute Data Sharing"/>
        </authorList>
    </citation>
    <scope>NUCLEOTIDE SEQUENCE [LARGE SCALE GENOMIC DNA]</scope>
</reference>
<evidence type="ECO:0000256" key="6">
    <source>
        <dbReference type="SAM" id="Phobius"/>
    </source>
</evidence>
<evidence type="ECO:0000256" key="3">
    <source>
        <dbReference type="ARBA" id="ARBA00022989"/>
    </source>
</evidence>
<dbReference type="PRINTS" id="PR01463">
    <property type="entry name" value="EAGCHANLFMLY"/>
</dbReference>
<dbReference type="Proteomes" id="UP000694580">
    <property type="component" value="Chromosome 4"/>
</dbReference>
<dbReference type="PANTHER" id="PTHR10217">
    <property type="entry name" value="VOLTAGE AND LIGAND GATED POTASSIUM CHANNEL"/>
    <property type="match status" value="1"/>
</dbReference>
<dbReference type="GO" id="GO:0005886">
    <property type="term" value="C:plasma membrane"/>
    <property type="evidence" value="ECO:0007669"/>
    <property type="project" value="TreeGrafter"/>
</dbReference>
<dbReference type="GO" id="GO:0086013">
    <property type="term" value="P:membrane repolarization during cardiac muscle cell action potential"/>
    <property type="evidence" value="ECO:0007669"/>
    <property type="project" value="TreeGrafter"/>
</dbReference>